<dbReference type="GO" id="GO:0003677">
    <property type="term" value="F:DNA binding"/>
    <property type="evidence" value="ECO:0007669"/>
    <property type="project" value="UniProtKB-KW"/>
</dbReference>
<dbReference type="PROSITE" id="PS50931">
    <property type="entry name" value="HTH_LYSR"/>
    <property type="match status" value="1"/>
</dbReference>
<evidence type="ECO:0000256" key="1">
    <source>
        <dbReference type="ARBA" id="ARBA00009437"/>
    </source>
</evidence>
<dbReference type="EMBL" id="CP010725">
    <property type="protein sequence ID" value="AUQ97583.1"/>
    <property type="molecule type" value="Genomic_DNA"/>
</dbReference>
<dbReference type="InterPro" id="IPR000847">
    <property type="entry name" value="LysR_HTH_N"/>
</dbReference>
<dbReference type="RefSeq" id="WP_102873862.1">
    <property type="nucleotide sequence ID" value="NZ_CP010599.1"/>
</dbReference>
<evidence type="ECO:0000313" key="7">
    <source>
        <dbReference type="EMBL" id="AUQ97583.1"/>
    </source>
</evidence>
<evidence type="ECO:0000313" key="6">
    <source>
        <dbReference type="EMBL" id="AUQ93787.1"/>
    </source>
</evidence>
<dbReference type="Gene3D" id="3.40.190.10">
    <property type="entry name" value="Periplasmic binding protein-like II"/>
    <property type="match status" value="2"/>
</dbReference>
<comment type="similarity">
    <text evidence="1">Belongs to the LysR transcriptional regulatory family.</text>
</comment>
<dbReference type="InterPro" id="IPR036390">
    <property type="entry name" value="WH_DNA-bd_sf"/>
</dbReference>
<keyword evidence="9" id="KW-1185">Reference proteome</keyword>
<dbReference type="SUPFAM" id="SSF46785">
    <property type="entry name" value="Winged helix' DNA-binding domain"/>
    <property type="match status" value="1"/>
</dbReference>
<dbReference type="InterPro" id="IPR036388">
    <property type="entry name" value="WH-like_DNA-bd_sf"/>
</dbReference>
<protein>
    <submittedName>
        <fullName evidence="7">Transcriptional regulator, LysR family</fullName>
    </submittedName>
</protein>
<name>A0A2I7K4T6_9RHOB</name>
<dbReference type="Pfam" id="PF00126">
    <property type="entry name" value="HTH_1"/>
    <property type="match status" value="1"/>
</dbReference>
<organism evidence="7 8">
    <name type="scientific">Phaeobacter inhibens</name>
    <dbReference type="NCBI Taxonomy" id="221822"/>
    <lineage>
        <taxon>Bacteria</taxon>
        <taxon>Pseudomonadati</taxon>
        <taxon>Pseudomonadota</taxon>
        <taxon>Alphaproteobacteria</taxon>
        <taxon>Rhodobacterales</taxon>
        <taxon>Roseobacteraceae</taxon>
        <taxon>Phaeobacter</taxon>
    </lineage>
</organism>
<evidence type="ECO:0000256" key="4">
    <source>
        <dbReference type="ARBA" id="ARBA00023163"/>
    </source>
</evidence>
<evidence type="ECO:0000313" key="9">
    <source>
        <dbReference type="Proteomes" id="UP000236536"/>
    </source>
</evidence>
<dbReference type="GO" id="GO:0003700">
    <property type="term" value="F:DNA-binding transcription factor activity"/>
    <property type="evidence" value="ECO:0007669"/>
    <property type="project" value="InterPro"/>
</dbReference>
<sequence>MVRFTLRQLTYLTETARQGGIAQAARQLNVSAAAVASALDKLEAATGLTLFDRFPAQGMRLTRAGETFATQAEALLVQASALDRRAADLASGRAGRIHIGTHHALAQQIVLPAVLAFRENHPGVRIEVKEADYPALVAALDAGEVDALVVFDQGFDPGRHEVEVLLELPPLVLLSGSHPLAAKARISLSDLTGLPYISVSSAGPGPSYLQLLQAAGVHPEVPFQSQSRELVQAYVGKGFGFTLAGFPPKQDCTTEGDPIVARPLKESIGHYRVVIARSRQAVQTALIDRFLEVCRSPISVSGLAGIQSSANL</sequence>
<reference evidence="6 9" key="3">
    <citation type="journal article" date="2017" name="Int. J. Syst. Evol. Microbiol.">
        <title>Adaptation of Surface-Associated Bacteria to the Open Ocean: A Genomically Distinct Subpopulation of Phaeobacter gallaeciensis Colonizes Pacific Mesozooplankton.</title>
        <authorList>
            <person name="Freese H.M."/>
            <person name="Methner A."/>
            <person name="Overmann J."/>
        </authorList>
    </citation>
    <scope>NUCLEOTIDE SEQUENCE [LARGE SCALE GENOMIC DNA]</scope>
    <source>
        <strain evidence="6 9">P66</strain>
    </source>
</reference>
<feature type="domain" description="HTH lysR-type" evidence="5">
    <location>
        <begin position="4"/>
        <end position="62"/>
    </location>
</feature>
<dbReference type="EMBL" id="CP010705">
    <property type="protein sequence ID" value="AUQ93787.1"/>
    <property type="molecule type" value="Genomic_DNA"/>
</dbReference>
<reference evidence="8 9" key="2">
    <citation type="journal article" date="2017" name="Genome Biol. Evol.">
        <title>Trajectories and Drivers of Genome Evolution in Surface-Associated Marine Phaeobacter.</title>
        <authorList>
            <person name="Freese H.M."/>
            <person name="Sikorski J."/>
            <person name="Bunk B."/>
            <person name="Scheuner C."/>
            <person name="Meier-Kolthoff J.P."/>
            <person name="Sproer C."/>
            <person name="Gram L."/>
            <person name="Overmann J."/>
        </authorList>
    </citation>
    <scope>NUCLEOTIDE SEQUENCE [LARGE SCALE GENOMIC DNA]</scope>
    <source>
        <strain evidence="6 9">P66</strain>
        <strain evidence="7 8">P88</strain>
    </source>
</reference>
<evidence type="ECO:0000256" key="3">
    <source>
        <dbReference type="ARBA" id="ARBA00023125"/>
    </source>
</evidence>
<dbReference type="Proteomes" id="UP000236447">
    <property type="component" value="Chromosome"/>
</dbReference>
<evidence type="ECO:0000259" key="5">
    <source>
        <dbReference type="PROSITE" id="PS50931"/>
    </source>
</evidence>
<dbReference type="Gene3D" id="1.10.10.10">
    <property type="entry name" value="Winged helix-like DNA-binding domain superfamily/Winged helix DNA-binding domain"/>
    <property type="match status" value="1"/>
</dbReference>
<dbReference type="SUPFAM" id="SSF53850">
    <property type="entry name" value="Periplasmic binding protein-like II"/>
    <property type="match status" value="1"/>
</dbReference>
<accession>A0A2I7K4T6</accession>
<dbReference type="InterPro" id="IPR005119">
    <property type="entry name" value="LysR_subst-bd"/>
</dbReference>
<dbReference type="AlphaFoldDB" id="A0A2I7K4T6"/>
<keyword evidence="2" id="KW-0805">Transcription regulation</keyword>
<dbReference type="GO" id="GO:0032993">
    <property type="term" value="C:protein-DNA complex"/>
    <property type="evidence" value="ECO:0007669"/>
    <property type="project" value="TreeGrafter"/>
</dbReference>
<gene>
    <name evidence="6" type="ORF">PhaeoP66_00983</name>
    <name evidence="7" type="ORF">PhaeoP88_00176</name>
</gene>
<dbReference type="Pfam" id="PF03466">
    <property type="entry name" value="LysR_substrate"/>
    <property type="match status" value="1"/>
</dbReference>
<dbReference type="Proteomes" id="UP000236536">
    <property type="component" value="Chromosome"/>
</dbReference>
<reference evidence="7 8" key="1">
    <citation type="journal article" date="2017" name="Front. Microbiol.">
        <title>Phaeobacter piscinae sp. nov., a species of the Roseobacter group and potential aquaculture probiont.</title>
        <authorList>
            <person name="Sonnenschein E.C."/>
            <person name="Phippen C.B.W."/>
            <person name="Nielsen K.F."/>
            <person name="Mateiu R.V."/>
            <person name="Melchiorsen J."/>
            <person name="Gram L."/>
            <person name="Overmann J."/>
            <person name="Freese H.M."/>
        </authorList>
    </citation>
    <scope>NUCLEOTIDE SEQUENCE [LARGE SCALE GENOMIC DNA]</scope>
    <source>
        <strain evidence="7 8">P88</strain>
    </source>
</reference>
<dbReference type="PANTHER" id="PTHR30346">
    <property type="entry name" value="TRANSCRIPTIONAL DUAL REGULATOR HCAR-RELATED"/>
    <property type="match status" value="1"/>
</dbReference>
<keyword evidence="4" id="KW-0804">Transcription</keyword>
<proteinExistence type="inferred from homology"/>
<keyword evidence="3" id="KW-0238">DNA-binding</keyword>
<evidence type="ECO:0000256" key="2">
    <source>
        <dbReference type="ARBA" id="ARBA00023015"/>
    </source>
</evidence>
<dbReference type="PANTHER" id="PTHR30346:SF0">
    <property type="entry name" value="HCA OPERON TRANSCRIPTIONAL ACTIVATOR HCAR"/>
    <property type="match status" value="1"/>
</dbReference>
<evidence type="ECO:0000313" key="8">
    <source>
        <dbReference type="Proteomes" id="UP000236447"/>
    </source>
</evidence>